<keyword evidence="2" id="KW-1185">Reference proteome</keyword>
<evidence type="ECO:0000313" key="2">
    <source>
        <dbReference type="Proteomes" id="UP000237481"/>
    </source>
</evidence>
<gene>
    <name evidence="1" type="ORF">TPAR_08624</name>
</gene>
<reference evidence="1 2" key="1">
    <citation type="submission" date="2018-01" db="EMBL/GenBank/DDBJ databases">
        <title>Harnessing the power of phylogenomics to disentangle the directionality and signatures of interkingdom host jumping in the parasitic fungal genus Tolypocladium.</title>
        <authorList>
            <person name="Quandt C.A."/>
            <person name="Patterson W."/>
            <person name="Spatafora J.W."/>
        </authorList>
    </citation>
    <scope>NUCLEOTIDE SEQUENCE [LARGE SCALE GENOMIC DNA]</scope>
    <source>
        <strain evidence="1 2">NRBC 100945</strain>
    </source>
</reference>
<evidence type="ECO:0000313" key="1">
    <source>
        <dbReference type="EMBL" id="POR31164.1"/>
    </source>
</evidence>
<dbReference type="Proteomes" id="UP000237481">
    <property type="component" value="Unassembled WGS sequence"/>
</dbReference>
<sequence length="251" mass="28514">MARRVRKNIDFTKVVLNHCTRETRREIDAKTANRRSKNASVLLLPGSIITRVAAVLRSSLCHCKEAGGEPSRRDKRAGRIAHQGHVTRVIIPQDKQRYEWHRGLREESNRAIRTRHEATNTNTGLAHDASRRRYSPVLEVQNATKLTRRRLYYIKLRTDYTDHERPIIETVYPSPGCIEEEEAQELVESSDAPTPQWDLPGTASHLSSFLAWRSYYAIESPADDGAVTRPKRCGKVSSLSDGVNENIGYNA</sequence>
<name>A0A2S4KLU7_9HYPO</name>
<organism evidence="1 2">
    <name type="scientific">Tolypocladium paradoxum</name>
    <dbReference type="NCBI Taxonomy" id="94208"/>
    <lineage>
        <taxon>Eukaryota</taxon>
        <taxon>Fungi</taxon>
        <taxon>Dikarya</taxon>
        <taxon>Ascomycota</taxon>
        <taxon>Pezizomycotina</taxon>
        <taxon>Sordariomycetes</taxon>
        <taxon>Hypocreomycetidae</taxon>
        <taxon>Hypocreales</taxon>
        <taxon>Ophiocordycipitaceae</taxon>
        <taxon>Tolypocladium</taxon>
    </lineage>
</organism>
<dbReference type="AlphaFoldDB" id="A0A2S4KLU7"/>
<comment type="caution">
    <text evidence="1">The sequence shown here is derived from an EMBL/GenBank/DDBJ whole genome shotgun (WGS) entry which is preliminary data.</text>
</comment>
<dbReference type="EMBL" id="PKSG01001086">
    <property type="protein sequence ID" value="POR31164.1"/>
    <property type="molecule type" value="Genomic_DNA"/>
</dbReference>
<protein>
    <submittedName>
        <fullName evidence="1">Uncharacterized protein</fullName>
    </submittedName>
</protein>
<proteinExistence type="predicted"/>
<accession>A0A2S4KLU7</accession>